<dbReference type="RefSeq" id="WP_045768815.1">
    <property type="nucleotide sequence ID" value="NZ_CP040804.1"/>
</dbReference>
<feature type="domain" description="Glycosyltransferase 2-like" evidence="3">
    <location>
        <begin position="6"/>
        <end position="142"/>
    </location>
</feature>
<dbReference type="Pfam" id="PF01501">
    <property type="entry name" value="Glyco_transf_8"/>
    <property type="match status" value="1"/>
</dbReference>
<dbReference type="Proteomes" id="UP000322622">
    <property type="component" value="Chromosome"/>
</dbReference>
<dbReference type="EMBL" id="RJNF01000013">
    <property type="protein sequence ID" value="RSI57466.1"/>
    <property type="molecule type" value="Genomic_DNA"/>
</dbReference>
<reference evidence="4 7" key="2">
    <citation type="submission" date="2019-06" db="EMBL/GenBank/DDBJ databases">
        <title>Complete genome sequence of Streptococcus salivarius LAB813.</title>
        <authorList>
            <person name="Levesque C.M."/>
            <person name="Gong S.-G."/>
            <person name="Dufour D."/>
            <person name="Barbour A."/>
        </authorList>
    </citation>
    <scope>NUCLEOTIDE SEQUENCE [LARGE SCALE GENOMIC DNA]</scope>
    <source>
        <strain evidence="4 7">LAB813</strain>
    </source>
</reference>
<dbReference type="Proteomes" id="UP000273998">
    <property type="component" value="Unassembled WGS sequence"/>
</dbReference>
<evidence type="ECO:0000256" key="2">
    <source>
        <dbReference type="ARBA" id="ARBA00022679"/>
    </source>
</evidence>
<keyword evidence="1 5" id="KW-0328">Glycosyltransferase</keyword>
<dbReference type="SUPFAM" id="SSF53448">
    <property type="entry name" value="Nucleotide-diphospho-sugar transferases"/>
    <property type="match status" value="2"/>
</dbReference>
<protein>
    <submittedName>
        <fullName evidence="4 5">Glycosyltransferase</fullName>
        <ecNumber evidence="5">2.4.-.-</ecNumber>
    </submittedName>
</protein>
<dbReference type="AlphaFoldDB" id="A0AAP3Q666"/>
<dbReference type="InterPro" id="IPR002495">
    <property type="entry name" value="Glyco_trans_8"/>
</dbReference>
<proteinExistence type="predicted"/>
<dbReference type="CDD" id="cd04194">
    <property type="entry name" value="GT8_A4GalT_like"/>
    <property type="match status" value="1"/>
</dbReference>
<name>A0AAP3Q666_STRSL</name>
<evidence type="ECO:0000259" key="3">
    <source>
        <dbReference type="Pfam" id="PF00535"/>
    </source>
</evidence>
<gene>
    <name evidence="5" type="primary">epsJ_2</name>
    <name evidence="5" type="ORF">D8867_05910</name>
    <name evidence="4" type="ORF">FHI56_09190</name>
</gene>
<dbReference type="InterPro" id="IPR029044">
    <property type="entry name" value="Nucleotide-diphossugar_trans"/>
</dbReference>
<evidence type="ECO:0000313" key="7">
    <source>
        <dbReference type="Proteomes" id="UP000322622"/>
    </source>
</evidence>
<dbReference type="PANTHER" id="PTHR22916:SF51">
    <property type="entry name" value="GLYCOSYLTRANSFERASE EPSH-RELATED"/>
    <property type="match status" value="1"/>
</dbReference>
<evidence type="ECO:0000313" key="4">
    <source>
        <dbReference type="EMBL" id="QEM33047.1"/>
    </source>
</evidence>
<dbReference type="GO" id="GO:0016757">
    <property type="term" value="F:glycosyltransferase activity"/>
    <property type="evidence" value="ECO:0007669"/>
    <property type="project" value="UniProtKB-KW"/>
</dbReference>
<evidence type="ECO:0000313" key="5">
    <source>
        <dbReference type="EMBL" id="RSI57466.1"/>
    </source>
</evidence>
<reference evidence="5 6" key="1">
    <citation type="submission" date="2018-11" db="EMBL/GenBank/DDBJ databases">
        <title>Species Designations Belie Phenotypic and Genotypic Heterogeneity in Oral Streptococci.</title>
        <authorList>
            <person name="Velsko I."/>
        </authorList>
    </citation>
    <scope>NUCLEOTIDE SEQUENCE [LARGE SCALE GENOMIC DNA]</scope>
    <source>
        <strain evidence="5 6">BCC42</strain>
    </source>
</reference>
<dbReference type="CDD" id="cd00761">
    <property type="entry name" value="Glyco_tranf_GTA_type"/>
    <property type="match status" value="1"/>
</dbReference>
<keyword evidence="2 5" id="KW-0808">Transferase</keyword>
<dbReference type="PANTHER" id="PTHR22916">
    <property type="entry name" value="GLYCOSYLTRANSFERASE"/>
    <property type="match status" value="1"/>
</dbReference>
<evidence type="ECO:0000256" key="1">
    <source>
        <dbReference type="ARBA" id="ARBA00022676"/>
    </source>
</evidence>
<accession>A0AAP3Q666</accession>
<dbReference type="EMBL" id="CP040804">
    <property type="protein sequence ID" value="QEM33047.1"/>
    <property type="molecule type" value="Genomic_DNA"/>
</dbReference>
<organism evidence="5 6">
    <name type="scientific">Streptococcus salivarius</name>
    <dbReference type="NCBI Taxonomy" id="1304"/>
    <lineage>
        <taxon>Bacteria</taxon>
        <taxon>Bacillati</taxon>
        <taxon>Bacillota</taxon>
        <taxon>Bacilli</taxon>
        <taxon>Lactobacillales</taxon>
        <taxon>Streptococcaceae</taxon>
        <taxon>Streptococcus</taxon>
    </lineage>
</organism>
<dbReference type="InterPro" id="IPR001173">
    <property type="entry name" value="Glyco_trans_2-like"/>
</dbReference>
<evidence type="ECO:0000313" key="6">
    <source>
        <dbReference type="Proteomes" id="UP000273998"/>
    </source>
</evidence>
<dbReference type="Pfam" id="PF00535">
    <property type="entry name" value="Glycos_transf_2"/>
    <property type="match status" value="1"/>
</dbReference>
<sequence>MTEKVSVIVPVFNVEKYLRQCLDSILQQTYQNLEIIIINDGSTDGSDAICREYAGKDSRISYFAKENTGISDTRNVGIRQATGEYVTFVDSDDWVEHTYVEELHDKLKAYDADIAITNYYLFNEADSLFYFYITDEDYYEQVYSPAQLIEGLYETKFNKSFALISAWGKLYKRTLFEDLLFPKGQIGEDGFFNLKAYLMSERVIYLNKGLYAYRERPGSLSRTWTEDWMSALVYAMEERLALLASRGYPLEKHMTVYRMMLESCLTNGASQGLEGTEAYRRIKEKYQVLSLAPQHYNEKKRSIVLAANYPYVEQVVTTIKSILYHHRNIRFYIINSDFPQEWFKGLNRHLARFGSEIVNCRVSSAQISQYRTDISYTVFLRYFISDFVKEERVIYMDCDMVVTGSLDDLFTMDLKGNPVAAVRDYGGRVFYHREIFNAGFLVIDNAYWRQEQMSRHLIEMTNEWHDKVDQADQSILNMVFENNWYELPFDFNHVVLHSHFTDYQLPEGQEYPKVIHYLSHRKPWFPLAAQTYRDVWWFYAQLDWSDVAENVSLAPLQSRALYPKGRPFTCLVYTSIAEIPHLEDLIQALPQVHFNIAARVIVSDSLARLITYPNVTVYSGINNMRSLDLELVSTSDLLLDINPGEKTLEILDGFRFEDKPIFAFDDLKSRKHHQRTFPREHWQEMAEAIRKMRKAQD</sequence>
<dbReference type="Gene3D" id="3.90.550.10">
    <property type="entry name" value="Spore Coat Polysaccharide Biosynthesis Protein SpsA, Chain A"/>
    <property type="match status" value="2"/>
</dbReference>
<dbReference type="EC" id="2.4.-.-" evidence="5"/>